<evidence type="ECO:0000313" key="9">
    <source>
        <dbReference type="Proteomes" id="UP000050525"/>
    </source>
</evidence>
<protein>
    <recommendedName>
        <fullName evidence="2">Transmembrane protein 107</fullName>
    </recommendedName>
</protein>
<dbReference type="InterPro" id="IPR029248">
    <property type="entry name" value="TMEM107"/>
</dbReference>
<dbReference type="GO" id="GO:0016020">
    <property type="term" value="C:membrane"/>
    <property type="evidence" value="ECO:0007669"/>
    <property type="project" value="UniProtKB-SubCell"/>
</dbReference>
<keyword evidence="5 7" id="KW-1133">Transmembrane helix</keyword>
<proteinExistence type="predicted"/>
<evidence type="ECO:0000256" key="4">
    <source>
        <dbReference type="ARBA" id="ARBA00022794"/>
    </source>
</evidence>
<keyword evidence="9" id="KW-1185">Reference proteome</keyword>
<evidence type="ECO:0000256" key="3">
    <source>
        <dbReference type="ARBA" id="ARBA00022692"/>
    </source>
</evidence>
<reference evidence="8 9" key="1">
    <citation type="journal article" date="2012" name="Genome Biol.">
        <title>Sequencing three crocodilian genomes to illuminate the evolution of archosaurs and amniotes.</title>
        <authorList>
            <person name="St John J.A."/>
            <person name="Braun E.L."/>
            <person name="Isberg S.R."/>
            <person name="Miles L.G."/>
            <person name="Chong A.Y."/>
            <person name="Gongora J."/>
            <person name="Dalzell P."/>
            <person name="Moran C."/>
            <person name="Bed'hom B."/>
            <person name="Abzhanov A."/>
            <person name="Burgess S.C."/>
            <person name="Cooksey A.M."/>
            <person name="Castoe T.A."/>
            <person name="Crawford N.G."/>
            <person name="Densmore L.D."/>
            <person name="Drew J.C."/>
            <person name="Edwards S.V."/>
            <person name="Faircloth B.C."/>
            <person name="Fujita M.K."/>
            <person name="Greenwold M.J."/>
            <person name="Hoffmann F.G."/>
            <person name="Howard J.M."/>
            <person name="Iguchi T."/>
            <person name="Janes D.E."/>
            <person name="Khan S.Y."/>
            <person name="Kohno S."/>
            <person name="de Koning A.J."/>
            <person name="Lance S.L."/>
            <person name="McCarthy F.M."/>
            <person name="McCormack J.E."/>
            <person name="Merchant M.E."/>
            <person name="Peterson D.G."/>
            <person name="Pollock D.D."/>
            <person name="Pourmand N."/>
            <person name="Raney B.J."/>
            <person name="Roessler K.A."/>
            <person name="Sanford J.R."/>
            <person name="Sawyer R.H."/>
            <person name="Schmidt C.J."/>
            <person name="Triplett E.W."/>
            <person name="Tuberville T.D."/>
            <person name="Venegas-Anaya M."/>
            <person name="Howard J.T."/>
            <person name="Jarvis E.D."/>
            <person name="Guillette L.J.Jr."/>
            <person name="Glenn T.C."/>
            <person name="Green R.E."/>
            <person name="Ray D.A."/>
        </authorList>
    </citation>
    <scope>NUCLEOTIDE SEQUENCE [LARGE SCALE GENOMIC DNA]</scope>
    <source>
        <strain evidence="8">KSC_2009_1</strain>
    </source>
</reference>
<dbReference type="GO" id="GO:0036038">
    <property type="term" value="C:MKS complex"/>
    <property type="evidence" value="ECO:0007669"/>
    <property type="project" value="TreeGrafter"/>
</dbReference>
<feature type="transmembrane region" description="Helical" evidence="7">
    <location>
        <begin position="43"/>
        <end position="64"/>
    </location>
</feature>
<dbReference type="STRING" id="8496.A0A151MP27"/>
<dbReference type="Proteomes" id="UP000050525">
    <property type="component" value="Unassembled WGS sequence"/>
</dbReference>
<organism evidence="8 9">
    <name type="scientific">Alligator mississippiensis</name>
    <name type="common">American alligator</name>
    <dbReference type="NCBI Taxonomy" id="8496"/>
    <lineage>
        <taxon>Eukaryota</taxon>
        <taxon>Metazoa</taxon>
        <taxon>Chordata</taxon>
        <taxon>Craniata</taxon>
        <taxon>Vertebrata</taxon>
        <taxon>Euteleostomi</taxon>
        <taxon>Archelosauria</taxon>
        <taxon>Archosauria</taxon>
        <taxon>Crocodylia</taxon>
        <taxon>Alligatoridae</taxon>
        <taxon>Alligatorinae</taxon>
        <taxon>Alligator</taxon>
    </lineage>
</organism>
<sequence>MAAAAALVPWRFLALVAHLVIEDNVRASLPLDHTPEEYGRRDTELVVALSVTLGLFAVELAGFLSGVSMFNPLQGLLSLGAHCGAAISLSLFLSAHWESASYWYILGTCRRSRCDSAGAASFL</sequence>
<comment type="caution">
    <text evidence="8">The sequence shown here is derived from an EMBL/GenBank/DDBJ whole genome shotgun (WGS) entry which is preliminary data.</text>
</comment>
<dbReference type="GO" id="GO:1905515">
    <property type="term" value="P:non-motile cilium assembly"/>
    <property type="evidence" value="ECO:0007669"/>
    <property type="project" value="TreeGrafter"/>
</dbReference>
<evidence type="ECO:0000256" key="2">
    <source>
        <dbReference type="ARBA" id="ARBA00015652"/>
    </source>
</evidence>
<evidence type="ECO:0000313" key="8">
    <source>
        <dbReference type="EMBL" id="KYO26288.1"/>
    </source>
</evidence>
<dbReference type="AlphaFoldDB" id="A0A151MP27"/>
<dbReference type="EMBL" id="AKHW03005603">
    <property type="protein sequence ID" value="KYO26288.1"/>
    <property type="molecule type" value="Genomic_DNA"/>
</dbReference>
<dbReference type="GO" id="GO:1904491">
    <property type="term" value="P:protein localization to ciliary transition zone"/>
    <property type="evidence" value="ECO:0007669"/>
    <property type="project" value="TreeGrafter"/>
</dbReference>
<dbReference type="PANTHER" id="PTHR34341:SF1">
    <property type="entry name" value="TRANSMEMBRANE PROTEIN 107"/>
    <property type="match status" value="1"/>
</dbReference>
<feature type="transmembrane region" description="Helical" evidence="7">
    <location>
        <begin position="76"/>
        <end position="97"/>
    </location>
</feature>
<evidence type="ECO:0000256" key="1">
    <source>
        <dbReference type="ARBA" id="ARBA00004141"/>
    </source>
</evidence>
<dbReference type="Pfam" id="PF14995">
    <property type="entry name" value="TMEM107"/>
    <property type="match status" value="1"/>
</dbReference>
<gene>
    <name evidence="8" type="primary">TMEM107</name>
    <name evidence="8" type="ORF">Y1Q_0023114</name>
</gene>
<comment type="subcellular location">
    <subcellularLocation>
        <location evidence="1">Membrane</location>
        <topology evidence="1">Multi-pass membrane protein</topology>
    </subcellularLocation>
</comment>
<accession>A0A151MP27</accession>
<keyword evidence="4" id="KW-0970">Cilium biogenesis/degradation</keyword>
<evidence type="ECO:0000256" key="7">
    <source>
        <dbReference type="SAM" id="Phobius"/>
    </source>
</evidence>
<dbReference type="PANTHER" id="PTHR34341">
    <property type="entry name" value="TRANSMEMBRANE PROTEIN 107"/>
    <property type="match status" value="1"/>
</dbReference>
<evidence type="ECO:0000256" key="5">
    <source>
        <dbReference type="ARBA" id="ARBA00022989"/>
    </source>
</evidence>
<dbReference type="eggNOG" id="ENOG502RZG7">
    <property type="taxonomic scope" value="Eukaryota"/>
</dbReference>
<name>A0A151MP27_ALLMI</name>
<evidence type="ECO:0000256" key="6">
    <source>
        <dbReference type="ARBA" id="ARBA00023136"/>
    </source>
</evidence>
<keyword evidence="3 7" id="KW-0812">Transmembrane</keyword>
<keyword evidence="6 7" id="KW-0472">Membrane</keyword>